<protein>
    <submittedName>
        <fullName evidence="1">Uncharacterized protein</fullName>
    </submittedName>
</protein>
<dbReference type="EMBL" id="VSRL01000001">
    <property type="protein sequence ID" value="NKE55365.1"/>
    <property type="molecule type" value="Genomic_DNA"/>
</dbReference>
<reference evidence="1 2" key="1">
    <citation type="submission" date="2019-08" db="EMBL/GenBank/DDBJ databases">
        <title>Lentzea from Indian Himalayas.</title>
        <authorList>
            <person name="Mandal S."/>
            <person name="Mallick Gupta A."/>
            <person name="Maiti P.K."/>
            <person name="Sarkar J."/>
            <person name="Mandal S."/>
        </authorList>
    </citation>
    <scope>NUCLEOTIDE SEQUENCE [LARGE SCALE GENOMIC DNA]</scope>
    <source>
        <strain evidence="1 2">PSKA42</strain>
    </source>
</reference>
<dbReference type="RefSeq" id="WP_167969205.1">
    <property type="nucleotide sequence ID" value="NZ_VSRL01000001.1"/>
</dbReference>
<gene>
    <name evidence="1" type="ORF">FXN61_00390</name>
</gene>
<name>A0ABX1F8Z4_9PSEU</name>
<comment type="caution">
    <text evidence="1">The sequence shown here is derived from an EMBL/GenBank/DDBJ whole genome shotgun (WGS) entry which is preliminary data.</text>
</comment>
<proteinExistence type="predicted"/>
<dbReference type="Proteomes" id="UP001515943">
    <property type="component" value="Unassembled WGS sequence"/>
</dbReference>
<organism evidence="1 2">
    <name type="scientific">Lentzea indica</name>
    <dbReference type="NCBI Taxonomy" id="2604800"/>
    <lineage>
        <taxon>Bacteria</taxon>
        <taxon>Bacillati</taxon>
        <taxon>Actinomycetota</taxon>
        <taxon>Actinomycetes</taxon>
        <taxon>Pseudonocardiales</taxon>
        <taxon>Pseudonocardiaceae</taxon>
        <taxon>Lentzea</taxon>
    </lineage>
</organism>
<evidence type="ECO:0000313" key="2">
    <source>
        <dbReference type="Proteomes" id="UP001515943"/>
    </source>
</evidence>
<sequence length="290" mass="32732">MATNAQVIAKGGLGGADLDWRLVREVASFRAAVIGTAPSFVQEMDLAKRLSEVWRRGSKKNQWREQRTAINSQAAYRQLQSSPNLASEMLKKHRNVWLSFRQGHNREQVNPDWPVLDQWAFDLEKDASSFVAFTPVRLSRHAARVYIEAGISCGWHYVDGALSFPTSKDIDAVLGWVTQAWQELPAGDEPLPEAVPFWWHRVRNENVGYQPDFSRSAVLFTIARNFAVGVAERERERAAQRQASVSARATVNFEKTRQSAGGYSRPPWRPMNWDLTYPANTWAPGTGPGH</sequence>
<keyword evidence="2" id="KW-1185">Reference proteome</keyword>
<accession>A0ABX1F8Z4</accession>
<evidence type="ECO:0000313" key="1">
    <source>
        <dbReference type="EMBL" id="NKE55365.1"/>
    </source>
</evidence>